<evidence type="ECO:0000256" key="10">
    <source>
        <dbReference type="SAM" id="MobiDB-lite"/>
    </source>
</evidence>
<keyword evidence="8" id="KW-0406">Ion transport</keyword>
<organism evidence="12 13">
    <name type="scientific">Litoribrevibacter euphylliae</name>
    <dbReference type="NCBI Taxonomy" id="1834034"/>
    <lineage>
        <taxon>Bacteria</taxon>
        <taxon>Pseudomonadati</taxon>
        <taxon>Pseudomonadota</taxon>
        <taxon>Gammaproteobacteria</taxon>
        <taxon>Oceanospirillales</taxon>
        <taxon>Oceanospirillaceae</taxon>
        <taxon>Litoribrevibacter</taxon>
    </lineage>
</organism>
<proteinExistence type="predicted"/>
<feature type="region of interest" description="Disordered" evidence="10">
    <location>
        <begin position="236"/>
        <end position="293"/>
    </location>
</feature>
<dbReference type="Pfam" id="PF00005">
    <property type="entry name" value="ABC_tran"/>
    <property type="match status" value="1"/>
</dbReference>
<dbReference type="InterPro" id="IPR027417">
    <property type="entry name" value="P-loop_NTPase"/>
</dbReference>
<dbReference type="SMART" id="SM00382">
    <property type="entry name" value="AAA"/>
    <property type="match status" value="1"/>
</dbReference>
<reference evidence="13" key="1">
    <citation type="journal article" date="2019" name="Int. J. Syst. Evol. Microbiol.">
        <title>The Global Catalogue of Microorganisms (GCM) 10K type strain sequencing project: providing services to taxonomists for standard genome sequencing and annotation.</title>
        <authorList>
            <consortium name="The Broad Institute Genomics Platform"/>
            <consortium name="The Broad Institute Genome Sequencing Center for Infectious Disease"/>
            <person name="Wu L."/>
            <person name="Ma J."/>
        </authorList>
    </citation>
    <scope>NUCLEOTIDE SEQUENCE [LARGE SCALE GENOMIC DNA]</scope>
    <source>
        <strain evidence="13">KCTC 52438</strain>
    </source>
</reference>
<evidence type="ECO:0000256" key="4">
    <source>
        <dbReference type="ARBA" id="ARBA00022833"/>
    </source>
</evidence>
<keyword evidence="1" id="KW-0813">Transport</keyword>
<keyword evidence="2" id="KW-1003">Cell membrane</keyword>
<dbReference type="PANTHER" id="PTHR42734">
    <property type="entry name" value="METAL TRANSPORT SYSTEM ATP-BINDING PROTEIN TM_0124-RELATED"/>
    <property type="match status" value="1"/>
</dbReference>
<dbReference type="GO" id="GO:0005524">
    <property type="term" value="F:ATP binding"/>
    <property type="evidence" value="ECO:0007669"/>
    <property type="project" value="UniProtKB-KW"/>
</dbReference>
<accession>A0ABV7HJ13</accession>
<evidence type="ECO:0000256" key="1">
    <source>
        <dbReference type="ARBA" id="ARBA00022448"/>
    </source>
</evidence>
<feature type="domain" description="ABC transporter" evidence="11">
    <location>
        <begin position="4"/>
        <end position="219"/>
    </location>
</feature>
<evidence type="ECO:0000256" key="9">
    <source>
        <dbReference type="ARBA" id="ARBA00023136"/>
    </source>
</evidence>
<dbReference type="EMBL" id="JBHRSZ010000007">
    <property type="protein sequence ID" value="MFC3152653.1"/>
    <property type="molecule type" value="Genomic_DNA"/>
</dbReference>
<keyword evidence="4" id="KW-0862">Zinc</keyword>
<name>A0ABV7HJ13_9GAMM</name>
<dbReference type="RefSeq" id="WP_386722580.1">
    <property type="nucleotide sequence ID" value="NZ_JBHRSZ010000007.1"/>
</dbReference>
<dbReference type="PROSITE" id="PS50893">
    <property type="entry name" value="ABC_TRANSPORTER_2"/>
    <property type="match status" value="1"/>
</dbReference>
<evidence type="ECO:0000259" key="11">
    <source>
        <dbReference type="PROSITE" id="PS50893"/>
    </source>
</evidence>
<evidence type="ECO:0000256" key="6">
    <source>
        <dbReference type="ARBA" id="ARBA00022906"/>
    </source>
</evidence>
<evidence type="ECO:0000256" key="3">
    <source>
        <dbReference type="ARBA" id="ARBA00022741"/>
    </source>
</evidence>
<evidence type="ECO:0000256" key="2">
    <source>
        <dbReference type="ARBA" id="ARBA00022475"/>
    </source>
</evidence>
<evidence type="ECO:0000313" key="12">
    <source>
        <dbReference type="EMBL" id="MFC3152653.1"/>
    </source>
</evidence>
<dbReference type="Proteomes" id="UP001595476">
    <property type="component" value="Unassembled WGS sequence"/>
</dbReference>
<dbReference type="NCBIfam" id="NF007090">
    <property type="entry name" value="PRK09544.1"/>
    <property type="match status" value="1"/>
</dbReference>
<keyword evidence="3" id="KW-0547">Nucleotide-binding</keyword>
<evidence type="ECO:0000256" key="8">
    <source>
        <dbReference type="ARBA" id="ARBA00023065"/>
    </source>
</evidence>
<dbReference type="InterPro" id="IPR050153">
    <property type="entry name" value="Metal_Ion_Import_ABC"/>
</dbReference>
<keyword evidence="5 12" id="KW-0067">ATP-binding</keyword>
<keyword evidence="9" id="KW-0472">Membrane</keyword>
<dbReference type="PANTHER" id="PTHR42734:SF9">
    <property type="entry name" value="ZINC IMPORT ATP-BINDING PROTEIN ZNUC"/>
    <property type="match status" value="1"/>
</dbReference>
<evidence type="ECO:0000256" key="7">
    <source>
        <dbReference type="ARBA" id="ARBA00022967"/>
    </source>
</evidence>
<sequence length="293" mass="32218">MSLLSVSGLSLKIQKRSILQDVTFDIESGQIVTLIGPNGAGKSSLIRCILGLQKYQTGRVQLASNLKIGYMPQKMHVEQSLPITVDRFLALGPKTTKVQREQALTRVGVANIQHSPLQTISGGEQQRVLLARAMLNQPDLLILDEPAQGVDINGQAELYDLIKSIRDEYGCGVFMVSHDLHLVMSATDQVLCLNHHICCSGHPDEVTKSDEYISIFGEQRLHPALAHYTHHHDHKHDLHGDCLNSNTSDSLQPITNEQQPLTSEQQPATTELNADASPASATQQNNGDQHRHA</sequence>
<dbReference type="InterPro" id="IPR017871">
    <property type="entry name" value="ABC_transporter-like_CS"/>
</dbReference>
<dbReference type="PROSITE" id="PS00211">
    <property type="entry name" value="ABC_TRANSPORTER_1"/>
    <property type="match status" value="1"/>
</dbReference>
<dbReference type="SUPFAM" id="SSF52540">
    <property type="entry name" value="P-loop containing nucleoside triphosphate hydrolases"/>
    <property type="match status" value="1"/>
</dbReference>
<comment type="caution">
    <text evidence="12">The sequence shown here is derived from an EMBL/GenBank/DDBJ whole genome shotgun (WGS) entry which is preliminary data.</text>
</comment>
<keyword evidence="13" id="KW-1185">Reference proteome</keyword>
<feature type="compositionally biased region" description="Polar residues" evidence="10">
    <location>
        <begin position="243"/>
        <end position="272"/>
    </location>
</feature>
<dbReference type="Gene3D" id="3.40.50.300">
    <property type="entry name" value="P-loop containing nucleotide triphosphate hydrolases"/>
    <property type="match status" value="1"/>
</dbReference>
<dbReference type="InterPro" id="IPR003439">
    <property type="entry name" value="ABC_transporter-like_ATP-bd"/>
</dbReference>
<protein>
    <submittedName>
        <fullName evidence="12">Zinc ABC transporter ATP-binding protein ZnuC</fullName>
    </submittedName>
</protein>
<evidence type="ECO:0000256" key="5">
    <source>
        <dbReference type="ARBA" id="ARBA00022840"/>
    </source>
</evidence>
<gene>
    <name evidence="12" type="primary">znuC</name>
    <name evidence="12" type="ORF">ACFOEK_16575</name>
</gene>
<keyword evidence="7" id="KW-1278">Translocase</keyword>
<evidence type="ECO:0000313" key="13">
    <source>
        <dbReference type="Proteomes" id="UP001595476"/>
    </source>
</evidence>
<keyword evidence="6" id="KW-0864">Zinc transport</keyword>
<dbReference type="InterPro" id="IPR003593">
    <property type="entry name" value="AAA+_ATPase"/>
</dbReference>